<reference evidence="1" key="1">
    <citation type="submission" date="2018-02" db="EMBL/GenBank/DDBJ databases">
        <title>Rhizophora mucronata_Transcriptome.</title>
        <authorList>
            <person name="Meera S.P."/>
            <person name="Sreeshan A."/>
            <person name="Augustine A."/>
        </authorList>
    </citation>
    <scope>NUCLEOTIDE SEQUENCE</scope>
    <source>
        <tissue evidence="1">Leaf</tissue>
    </source>
</reference>
<dbReference type="PROSITE" id="PS51257">
    <property type="entry name" value="PROKAR_LIPOPROTEIN"/>
    <property type="match status" value="1"/>
</dbReference>
<name>A0A2P2PUP7_RHIMU</name>
<proteinExistence type="predicted"/>
<dbReference type="AlphaFoldDB" id="A0A2P2PUP7"/>
<organism evidence="1">
    <name type="scientific">Rhizophora mucronata</name>
    <name type="common">Asiatic mangrove</name>
    <dbReference type="NCBI Taxonomy" id="61149"/>
    <lineage>
        <taxon>Eukaryota</taxon>
        <taxon>Viridiplantae</taxon>
        <taxon>Streptophyta</taxon>
        <taxon>Embryophyta</taxon>
        <taxon>Tracheophyta</taxon>
        <taxon>Spermatophyta</taxon>
        <taxon>Magnoliopsida</taxon>
        <taxon>eudicotyledons</taxon>
        <taxon>Gunneridae</taxon>
        <taxon>Pentapetalae</taxon>
        <taxon>rosids</taxon>
        <taxon>fabids</taxon>
        <taxon>Malpighiales</taxon>
        <taxon>Rhizophoraceae</taxon>
        <taxon>Rhizophora</taxon>
    </lineage>
</organism>
<evidence type="ECO:0000313" key="1">
    <source>
        <dbReference type="EMBL" id="MBX58448.1"/>
    </source>
</evidence>
<dbReference type="EMBL" id="GGEC01077964">
    <property type="protein sequence ID" value="MBX58448.1"/>
    <property type="molecule type" value="Transcribed_RNA"/>
</dbReference>
<protein>
    <submittedName>
        <fullName evidence="1">Uncharacterized protein</fullName>
    </submittedName>
</protein>
<sequence length="52" mass="5859">MALRNTMSVLDALNNVCLNTPVHNLTIYSIVSCITEREDQIVSRLQESPLEL</sequence>
<accession>A0A2P2PUP7</accession>